<dbReference type="Pfam" id="PF04266">
    <property type="entry name" value="ASCH"/>
    <property type="match status" value="1"/>
</dbReference>
<dbReference type="SMART" id="SM01022">
    <property type="entry name" value="ASCH"/>
    <property type="match status" value="1"/>
</dbReference>
<dbReference type="Proteomes" id="UP000606991">
    <property type="component" value="Unassembled WGS sequence"/>
</dbReference>
<evidence type="ECO:0000313" key="3">
    <source>
        <dbReference type="Proteomes" id="UP000606991"/>
    </source>
</evidence>
<dbReference type="Gene3D" id="3.10.400.10">
    <property type="entry name" value="Sulfate adenylyltransferase"/>
    <property type="match status" value="1"/>
</dbReference>
<dbReference type="RefSeq" id="WP_337309978.1">
    <property type="nucleotide sequence ID" value="NZ_JAEKNS010000050.1"/>
</dbReference>
<protein>
    <submittedName>
        <fullName evidence="2">ASCH domain-containing protein</fullName>
    </submittedName>
</protein>
<reference evidence="2 3" key="1">
    <citation type="submission" date="2020-10" db="EMBL/GenBank/DDBJ databases">
        <title>Ca. Dormibacterota MAGs.</title>
        <authorList>
            <person name="Montgomery K."/>
        </authorList>
    </citation>
    <scope>NUCLEOTIDE SEQUENCE [LARGE SCALE GENOMIC DNA]</scope>
    <source>
        <strain evidence="2">SC8812_S17_18</strain>
    </source>
</reference>
<organism evidence="2 3">
    <name type="scientific">Candidatus Aeolococcus gillhamiae</name>
    <dbReference type="NCBI Taxonomy" id="3127015"/>
    <lineage>
        <taxon>Bacteria</taxon>
        <taxon>Bacillati</taxon>
        <taxon>Candidatus Dormiibacterota</taxon>
        <taxon>Candidatus Dormibacteria</taxon>
        <taxon>Candidatus Aeolococcales</taxon>
        <taxon>Candidatus Aeolococcaceae</taxon>
        <taxon>Candidatus Aeolococcus</taxon>
    </lineage>
</organism>
<comment type="caution">
    <text evidence="2">The sequence shown here is derived from an EMBL/GenBank/DDBJ whole genome shotgun (WGS) entry which is preliminary data.</text>
</comment>
<accession>A0A934MYY1</accession>
<dbReference type="InterPro" id="IPR007374">
    <property type="entry name" value="ASCH_domain"/>
</dbReference>
<evidence type="ECO:0000259" key="1">
    <source>
        <dbReference type="SMART" id="SM01022"/>
    </source>
</evidence>
<dbReference type="InterPro" id="IPR009326">
    <property type="entry name" value="DUF984"/>
</dbReference>
<evidence type="ECO:0000313" key="2">
    <source>
        <dbReference type="EMBL" id="MBJ7594080.1"/>
    </source>
</evidence>
<dbReference type="PANTHER" id="PTHR39203:SF1">
    <property type="entry name" value="CYTOPLASMIC PROTEIN"/>
    <property type="match status" value="1"/>
</dbReference>
<dbReference type="PANTHER" id="PTHR39203">
    <property type="entry name" value="CYTOPLASMIC PROTEIN-RELATED"/>
    <property type="match status" value="1"/>
</dbReference>
<dbReference type="InterPro" id="IPR015947">
    <property type="entry name" value="PUA-like_sf"/>
</dbReference>
<sequence length="139" mass="14984">MAMEPAAAADALPPYELGFPRTDMRRKLVEAVLSGAKTATASLRAMYEPFTKDPLPRSGGRFSLVGYSDEPLGAVEVTGVSVVPLDEVDLEFAVDEGEGYTTIAEWRAAARESWPAYNVTGTTLVVCERFRFVGPDGHA</sequence>
<proteinExistence type="predicted"/>
<dbReference type="EMBL" id="JAEKNS010000050">
    <property type="protein sequence ID" value="MBJ7594080.1"/>
    <property type="molecule type" value="Genomic_DNA"/>
</dbReference>
<gene>
    <name evidence="2" type="ORF">JF886_04330</name>
</gene>
<dbReference type="AlphaFoldDB" id="A0A934MYY1"/>
<feature type="domain" description="ASCH" evidence="1">
    <location>
        <begin position="24"/>
        <end position="134"/>
    </location>
</feature>
<dbReference type="SUPFAM" id="SSF88697">
    <property type="entry name" value="PUA domain-like"/>
    <property type="match status" value="1"/>
</dbReference>
<name>A0A934MYY1_9BACT</name>